<comment type="catalytic activity">
    <reaction evidence="11">
        <text>6-carboxyhexanoyl-[ACP] + L-alanine + H(+) = (8S)-8-amino-7-oxononanoate + holo-[ACP] + CO2</text>
        <dbReference type="Rhea" id="RHEA:42288"/>
        <dbReference type="Rhea" id="RHEA-COMP:9685"/>
        <dbReference type="Rhea" id="RHEA-COMP:9955"/>
        <dbReference type="ChEBI" id="CHEBI:15378"/>
        <dbReference type="ChEBI" id="CHEBI:16526"/>
        <dbReference type="ChEBI" id="CHEBI:57972"/>
        <dbReference type="ChEBI" id="CHEBI:64479"/>
        <dbReference type="ChEBI" id="CHEBI:78846"/>
        <dbReference type="ChEBI" id="CHEBI:149468"/>
        <dbReference type="EC" id="2.3.1.47"/>
    </reaction>
</comment>
<name>A0A5C6F930_9BACT</name>
<evidence type="ECO:0000256" key="10">
    <source>
        <dbReference type="ARBA" id="ARBA00033381"/>
    </source>
</evidence>
<evidence type="ECO:0000256" key="12">
    <source>
        <dbReference type="RuleBase" id="RU003693"/>
    </source>
</evidence>
<gene>
    <name evidence="14" type="primary">bioF</name>
    <name evidence="14" type="ORF">Poly51_28450</name>
</gene>
<evidence type="ECO:0000256" key="2">
    <source>
        <dbReference type="ARBA" id="ARBA00004746"/>
    </source>
</evidence>
<dbReference type="GO" id="GO:0030170">
    <property type="term" value="F:pyridoxal phosphate binding"/>
    <property type="evidence" value="ECO:0007669"/>
    <property type="project" value="InterPro"/>
</dbReference>
<dbReference type="GO" id="GO:0008710">
    <property type="term" value="F:8-amino-7-oxononanoate synthase activity"/>
    <property type="evidence" value="ECO:0007669"/>
    <property type="project" value="UniProtKB-EC"/>
</dbReference>
<dbReference type="Pfam" id="PF00155">
    <property type="entry name" value="Aminotran_1_2"/>
    <property type="match status" value="1"/>
</dbReference>
<comment type="similarity">
    <text evidence="3">Belongs to the class-II pyridoxal-phosphate-dependent aminotransferase family. BioF subfamily.</text>
</comment>
<evidence type="ECO:0000256" key="3">
    <source>
        <dbReference type="ARBA" id="ARBA00010008"/>
    </source>
</evidence>
<dbReference type="InterPro" id="IPR015424">
    <property type="entry name" value="PyrdxlP-dep_Trfase"/>
</dbReference>
<dbReference type="Gene3D" id="3.40.640.10">
    <property type="entry name" value="Type I PLP-dependent aspartate aminotransferase-like (Major domain)"/>
    <property type="match status" value="1"/>
</dbReference>
<comment type="subunit">
    <text evidence="4">Homodimer.</text>
</comment>
<proteinExistence type="inferred from homology"/>
<evidence type="ECO:0000313" key="14">
    <source>
        <dbReference type="EMBL" id="TWU56927.1"/>
    </source>
</evidence>
<dbReference type="PROSITE" id="PS00599">
    <property type="entry name" value="AA_TRANSFER_CLASS_2"/>
    <property type="match status" value="1"/>
</dbReference>
<comment type="caution">
    <text evidence="14">The sequence shown here is derived from an EMBL/GenBank/DDBJ whole genome shotgun (WGS) entry which is preliminary data.</text>
</comment>
<evidence type="ECO:0000259" key="13">
    <source>
        <dbReference type="Pfam" id="PF00155"/>
    </source>
</evidence>
<feature type="domain" description="Aminotransferase class I/classII large" evidence="13">
    <location>
        <begin position="40"/>
        <end position="373"/>
    </location>
</feature>
<evidence type="ECO:0000256" key="5">
    <source>
        <dbReference type="ARBA" id="ARBA00013187"/>
    </source>
</evidence>
<evidence type="ECO:0000256" key="6">
    <source>
        <dbReference type="ARBA" id="ARBA00022679"/>
    </source>
</evidence>
<dbReference type="SUPFAM" id="SSF53383">
    <property type="entry name" value="PLP-dependent transferases"/>
    <property type="match status" value="1"/>
</dbReference>
<dbReference type="InterPro" id="IPR050087">
    <property type="entry name" value="AON_synthase_class-II"/>
</dbReference>
<evidence type="ECO:0000256" key="4">
    <source>
        <dbReference type="ARBA" id="ARBA00011738"/>
    </source>
</evidence>
<evidence type="ECO:0000256" key="11">
    <source>
        <dbReference type="ARBA" id="ARBA00047715"/>
    </source>
</evidence>
<organism evidence="14 15">
    <name type="scientific">Rubripirellula tenax</name>
    <dbReference type="NCBI Taxonomy" id="2528015"/>
    <lineage>
        <taxon>Bacteria</taxon>
        <taxon>Pseudomonadati</taxon>
        <taxon>Planctomycetota</taxon>
        <taxon>Planctomycetia</taxon>
        <taxon>Pirellulales</taxon>
        <taxon>Pirellulaceae</taxon>
        <taxon>Rubripirellula</taxon>
    </lineage>
</organism>
<dbReference type="Proteomes" id="UP000318288">
    <property type="component" value="Unassembled WGS sequence"/>
</dbReference>
<accession>A0A5C6F930</accession>
<dbReference type="CDD" id="cd06454">
    <property type="entry name" value="KBL_like"/>
    <property type="match status" value="1"/>
</dbReference>
<dbReference type="InterPro" id="IPR004839">
    <property type="entry name" value="Aminotransferase_I/II_large"/>
</dbReference>
<dbReference type="Gene3D" id="3.90.1150.10">
    <property type="entry name" value="Aspartate Aminotransferase, domain 1"/>
    <property type="match status" value="1"/>
</dbReference>
<evidence type="ECO:0000256" key="1">
    <source>
        <dbReference type="ARBA" id="ARBA00001933"/>
    </source>
</evidence>
<dbReference type="InterPro" id="IPR001917">
    <property type="entry name" value="Aminotrans_II_pyridoxalP_BS"/>
</dbReference>
<dbReference type="PANTHER" id="PTHR13693">
    <property type="entry name" value="CLASS II AMINOTRANSFERASE/8-AMINO-7-OXONONANOATE SYNTHASE"/>
    <property type="match status" value="1"/>
</dbReference>
<keyword evidence="6 14" id="KW-0808">Transferase</keyword>
<dbReference type="AlphaFoldDB" id="A0A5C6F930"/>
<keyword evidence="15" id="KW-1185">Reference proteome</keyword>
<evidence type="ECO:0000256" key="7">
    <source>
        <dbReference type="ARBA" id="ARBA00022756"/>
    </source>
</evidence>
<evidence type="ECO:0000256" key="9">
    <source>
        <dbReference type="ARBA" id="ARBA00032610"/>
    </source>
</evidence>
<dbReference type="RefSeq" id="WP_146458327.1">
    <property type="nucleotide sequence ID" value="NZ_SJPW01000003.1"/>
</dbReference>
<dbReference type="GO" id="GO:0009102">
    <property type="term" value="P:biotin biosynthetic process"/>
    <property type="evidence" value="ECO:0007669"/>
    <property type="project" value="UniProtKB-KW"/>
</dbReference>
<keyword evidence="14" id="KW-0012">Acyltransferase</keyword>
<evidence type="ECO:0000313" key="15">
    <source>
        <dbReference type="Proteomes" id="UP000318288"/>
    </source>
</evidence>
<reference evidence="14 15" key="1">
    <citation type="submission" date="2019-02" db="EMBL/GenBank/DDBJ databases">
        <title>Deep-cultivation of Planctomycetes and their phenomic and genomic characterization uncovers novel biology.</title>
        <authorList>
            <person name="Wiegand S."/>
            <person name="Jogler M."/>
            <person name="Boedeker C."/>
            <person name="Pinto D."/>
            <person name="Vollmers J."/>
            <person name="Rivas-Marin E."/>
            <person name="Kohn T."/>
            <person name="Peeters S.H."/>
            <person name="Heuer A."/>
            <person name="Rast P."/>
            <person name="Oberbeckmann S."/>
            <person name="Bunk B."/>
            <person name="Jeske O."/>
            <person name="Meyerdierks A."/>
            <person name="Storesund J.E."/>
            <person name="Kallscheuer N."/>
            <person name="Luecker S."/>
            <person name="Lage O.M."/>
            <person name="Pohl T."/>
            <person name="Merkel B.J."/>
            <person name="Hornburger P."/>
            <person name="Mueller R.-W."/>
            <person name="Bruemmer F."/>
            <person name="Labrenz M."/>
            <person name="Spormann A.M."/>
            <person name="Op Den Camp H."/>
            <person name="Overmann J."/>
            <person name="Amann R."/>
            <person name="Jetten M.S.M."/>
            <person name="Mascher T."/>
            <person name="Medema M.H."/>
            <person name="Devos D.P."/>
            <person name="Kaster A.-K."/>
            <person name="Ovreas L."/>
            <person name="Rohde M."/>
            <person name="Galperin M.Y."/>
            <person name="Jogler C."/>
        </authorList>
    </citation>
    <scope>NUCLEOTIDE SEQUENCE [LARGE SCALE GENOMIC DNA]</scope>
    <source>
        <strain evidence="14 15">Poly51</strain>
    </source>
</reference>
<evidence type="ECO:0000256" key="8">
    <source>
        <dbReference type="ARBA" id="ARBA00022898"/>
    </source>
</evidence>
<comment type="cofactor">
    <cofactor evidence="1 12">
        <name>pyridoxal 5'-phosphate</name>
        <dbReference type="ChEBI" id="CHEBI:597326"/>
    </cofactor>
</comment>
<comment type="pathway">
    <text evidence="2">Cofactor biosynthesis; biotin biosynthesis.</text>
</comment>
<dbReference type="InterPro" id="IPR015421">
    <property type="entry name" value="PyrdxlP-dep_Trfase_major"/>
</dbReference>
<keyword evidence="8 12" id="KW-0663">Pyridoxal phosphate</keyword>
<dbReference type="OrthoDB" id="9807157at2"/>
<dbReference type="EC" id="2.3.1.47" evidence="5"/>
<sequence>MTDRFSHFREQLDALDRTSRLRRLVPRSPAGNQFIENGAEFVNFGSNDYLGLASQPTPSVSRRGGGSSSLVCGWTDVHEQLADRIASLESTESATIFPSGFAACSGVVATLPGPNDLILSDELNHASLIDGCRLSAADRVVYPHRDVLAIESILQQQRSQHERVWIVTDTIFSMDGTIAPLVEICDLCDRFDAIPIVDEAHATGVMGTNGSGVCEALGVKSRVPIRIGTLSKAIGSQGGFVAGPHVVIDYLINRCRTLIYSTSLTPSAVAAAMAGLDSIEGEPERRARVQALSSRLRASLEIITPPVESIVPIVPVILGDVTTTLAAAKSLADIGLYVPAIRPPTVPDGTARLRISLSADHTGQQLDRLIKHLRRGDPFRPSA</sequence>
<dbReference type="PANTHER" id="PTHR13693:SF100">
    <property type="entry name" value="8-AMINO-7-OXONONANOATE SYNTHASE"/>
    <property type="match status" value="1"/>
</dbReference>
<keyword evidence="7" id="KW-0093">Biotin biosynthesis</keyword>
<dbReference type="EMBL" id="SJPW01000003">
    <property type="protein sequence ID" value="TWU56927.1"/>
    <property type="molecule type" value="Genomic_DNA"/>
</dbReference>
<dbReference type="InterPro" id="IPR015422">
    <property type="entry name" value="PyrdxlP-dep_Trfase_small"/>
</dbReference>
<protein>
    <recommendedName>
        <fullName evidence="5">8-amino-7-oxononanoate synthase</fullName>
        <ecNumber evidence="5">2.3.1.47</ecNumber>
    </recommendedName>
    <alternativeName>
        <fullName evidence="9">7-keto-8-amino-pelargonic acid synthase</fullName>
    </alternativeName>
    <alternativeName>
        <fullName evidence="10">8-amino-7-ketopelargonate synthase</fullName>
    </alternativeName>
</protein>